<dbReference type="InterPro" id="IPR021157">
    <property type="entry name" value="Cyt_c1_TM_anchor_C"/>
</dbReference>
<dbReference type="PANTHER" id="PTHR10266:SF3">
    <property type="entry name" value="CYTOCHROME C1, HEME PROTEIN, MITOCHONDRIAL"/>
    <property type="match status" value="1"/>
</dbReference>
<evidence type="ECO:0000256" key="14">
    <source>
        <dbReference type="SAM" id="Phobius"/>
    </source>
</evidence>
<organism evidence="17 18">
    <name type="scientific">Afifella marina DSM 2698</name>
    <dbReference type="NCBI Taxonomy" id="1120955"/>
    <lineage>
        <taxon>Bacteria</taxon>
        <taxon>Pseudomonadati</taxon>
        <taxon>Pseudomonadota</taxon>
        <taxon>Alphaproteobacteria</taxon>
        <taxon>Hyphomicrobiales</taxon>
        <taxon>Afifellaceae</taxon>
        <taxon>Afifella</taxon>
    </lineage>
</organism>
<protein>
    <recommendedName>
        <fullName evidence="3">Cytochrome c1</fullName>
    </recommendedName>
</protein>
<evidence type="ECO:0000256" key="1">
    <source>
        <dbReference type="ARBA" id="ARBA00004370"/>
    </source>
</evidence>
<dbReference type="InterPro" id="IPR036909">
    <property type="entry name" value="Cyt_c-like_dom_sf"/>
</dbReference>
<dbReference type="PANTHER" id="PTHR10266">
    <property type="entry name" value="CYTOCHROME C1"/>
    <property type="match status" value="1"/>
</dbReference>
<evidence type="ECO:0000256" key="8">
    <source>
        <dbReference type="ARBA" id="ARBA00022723"/>
    </source>
</evidence>
<keyword evidence="8 13" id="KW-0479">Metal-binding</keyword>
<evidence type="ECO:0000259" key="16">
    <source>
        <dbReference type="PROSITE" id="PS51007"/>
    </source>
</evidence>
<evidence type="ECO:0000256" key="12">
    <source>
        <dbReference type="ARBA" id="ARBA00023136"/>
    </source>
</evidence>
<dbReference type="InterPro" id="IPR009056">
    <property type="entry name" value="Cyt_c-like_dom"/>
</dbReference>
<evidence type="ECO:0000256" key="6">
    <source>
        <dbReference type="ARBA" id="ARBA00022660"/>
    </source>
</evidence>
<dbReference type="GO" id="GO:0046872">
    <property type="term" value="F:metal ion binding"/>
    <property type="evidence" value="ECO:0007669"/>
    <property type="project" value="UniProtKB-KW"/>
</dbReference>
<keyword evidence="12 14" id="KW-0472">Membrane</keyword>
<dbReference type="Pfam" id="PF02167">
    <property type="entry name" value="Cytochrom_C1"/>
    <property type="match status" value="1"/>
</dbReference>
<evidence type="ECO:0000256" key="10">
    <source>
        <dbReference type="ARBA" id="ARBA00022989"/>
    </source>
</evidence>
<dbReference type="InterPro" id="IPR002326">
    <property type="entry name" value="Cyt_c1"/>
</dbReference>
<feature type="binding site" description="covalent" evidence="13">
    <location>
        <position position="94"/>
    </location>
    <ligand>
        <name>heme c</name>
        <dbReference type="ChEBI" id="CHEBI:61717"/>
    </ligand>
</feature>
<keyword evidence="5 13" id="KW-0349">Heme</keyword>
<comment type="cofactor">
    <cofactor evidence="13">
        <name>heme c</name>
        <dbReference type="ChEBI" id="CHEBI:61717"/>
    </cofactor>
    <text evidence="13">Binds 1 heme c group covalently per subunit.</text>
</comment>
<dbReference type="SUPFAM" id="SSF81496">
    <property type="entry name" value="Cytochrome c1 subunit of cytochrome bc1 complex (Ubiquinol-cytochrome c reductase), transmembrane anchor"/>
    <property type="match status" value="1"/>
</dbReference>
<keyword evidence="6" id="KW-0679">Respiratory chain</keyword>
<feature type="domain" description="Cytochrome c" evidence="16">
    <location>
        <begin position="81"/>
        <end position="256"/>
    </location>
</feature>
<dbReference type="GO" id="GO:0009055">
    <property type="term" value="F:electron transfer activity"/>
    <property type="evidence" value="ECO:0007669"/>
    <property type="project" value="InterPro"/>
</dbReference>
<evidence type="ECO:0000256" key="15">
    <source>
        <dbReference type="SAM" id="SignalP"/>
    </source>
</evidence>
<keyword evidence="18" id="KW-1185">Reference proteome</keyword>
<evidence type="ECO:0000256" key="7">
    <source>
        <dbReference type="ARBA" id="ARBA00022692"/>
    </source>
</evidence>
<reference evidence="17 18" key="1">
    <citation type="submission" date="2016-10" db="EMBL/GenBank/DDBJ databases">
        <authorList>
            <person name="de Groot N.N."/>
        </authorList>
    </citation>
    <scope>NUCLEOTIDE SEQUENCE [LARGE SCALE GENOMIC DNA]</scope>
    <source>
        <strain evidence="17 18">DSM 2698</strain>
    </source>
</reference>
<dbReference type="Gene3D" id="1.10.760.10">
    <property type="entry name" value="Cytochrome c-like domain"/>
    <property type="match status" value="1"/>
</dbReference>
<dbReference type="GO" id="GO:0016020">
    <property type="term" value="C:membrane"/>
    <property type="evidence" value="ECO:0007669"/>
    <property type="project" value="UniProtKB-SubCell"/>
</dbReference>
<dbReference type="PROSITE" id="PS51007">
    <property type="entry name" value="CYTC"/>
    <property type="match status" value="1"/>
</dbReference>
<evidence type="ECO:0000256" key="4">
    <source>
        <dbReference type="ARBA" id="ARBA00022448"/>
    </source>
</evidence>
<feature type="binding site" description="covalent" evidence="13">
    <location>
        <position position="97"/>
    </location>
    <ligand>
        <name>heme c</name>
        <dbReference type="ChEBI" id="CHEBI:61717"/>
    </ligand>
</feature>
<evidence type="ECO:0000256" key="11">
    <source>
        <dbReference type="ARBA" id="ARBA00023004"/>
    </source>
</evidence>
<dbReference type="PRINTS" id="PR00603">
    <property type="entry name" value="CYTOCHROMEC1"/>
</dbReference>
<comment type="similarity">
    <text evidence="2">Belongs to the cytochrome c family.</text>
</comment>
<keyword evidence="11 13" id="KW-0408">Iron</keyword>
<dbReference type="EMBL" id="FMVW01000008">
    <property type="protein sequence ID" value="SCZ43665.1"/>
    <property type="molecule type" value="Genomic_DNA"/>
</dbReference>
<comment type="subcellular location">
    <subcellularLocation>
        <location evidence="1">Membrane</location>
    </subcellularLocation>
</comment>
<dbReference type="AlphaFoldDB" id="A0A1G5P2A1"/>
<keyword evidence="7 14" id="KW-0812">Transmembrane</keyword>
<keyword evidence="10 14" id="KW-1133">Transmembrane helix</keyword>
<feature type="binding site" description="covalent" evidence="13">
    <location>
        <position position="240"/>
    </location>
    <ligand>
        <name>heme c</name>
        <dbReference type="ChEBI" id="CHEBI:61717"/>
    </ligand>
</feature>
<evidence type="ECO:0000256" key="3">
    <source>
        <dbReference type="ARBA" id="ARBA00016165"/>
    </source>
</evidence>
<evidence type="ECO:0000256" key="5">
    <source>
        <dbReference type="ARBA" id="ARBA00022617"/>
    </source>
</evidence>
<feature type="binding site" description="covalent" evidence="13">
    <location>
        <position position="98"/>
    </location>
    <ligand>
        <name>heme c</name>
        <dbReference type="ChEBI" id="CHEBI:61717"/>
    </ligand>
</feature>
<name>A0A1G5P2A1_AFIMA</name>
<keyword evidence="9" id="KW-0249">Electron transport</keyword>
<dbReference type="Gene3D" id="1.20.5.100">
    <property type="entry name" value="Cytochrome c1, transmembrane anchor, C-terminal"/>
    <property type="match status" value="1"/>
</dbReference>
<keyword evidence="4" id="KW-0813">Transport</keyword>
<feature type="signal peptide" evidence="15">
    <location>
        <begin position="1"/>
        <end position="35"/>
    </location>
</feature>
<evidence type="ECO:0000256" key="9">
    <source>
        <dbReference type="ARBA" id="ARBA00022982"/>
    </source>
</evidence>
<dbReference type="GO" id="GO:0020037">
    <property type="term" value="F:heme binding"/>
    <property type="evidence" value="ECO:0007669"/>
    <property type="project" value="InterPro"/>
</dbReference>
<gene>
    <name evidence="17" type="ORF">SAMN03080610_03102</name>
</gene>
<feature type="transmembrane region" description="Helical" evidence="14">
    <location>
        <begin position="292"/>
        <end position="310"/>
    </location>
</feature>
<dbReference type="SUPFAM" id="SSF46626">
    <property type="entry name" value="Cytochrome c"/>
    <property type="match status" value="1"/>
</dbReference>
<accession>A0A1G5P2A1</accession>
<evidence type="ECO:0000256" key="13">
    <source>
        <dbReference type="PIRSR" id="PIRSR602326-1"/>
    </source>
</evidence>
<evidence type="ECO:0000313" key="17">
    <source>
        <dbReference type="EMBL" id="SCZ43665.1"/>
    </source>
</evidence>
<dbReference type="Proteomes" id="UP000199347">
    <property type="component" value="Unassembled WGS sequence"/>
</dbReference>
<keyword evidence="15" id="KW-0732">Signal</keyword>
<proteinExistence type="inferred from homology"/>
<feature type="chain" id="PRO_5011729262" description="Cytochrome c1" evidence="15">
    <location>
        <begin position="36"/>
        <end position="320"/>
    </location>
</feature>
<evidence type="ECO:0000313" key="18">
    <source>
        <dbReference type="Proteomes" id="UP000199347"/>
    </source>
</evidence>
<evidence type="ECO:0000256" key="2">
    <source>
        <dbReference type="ARBA" id="ARBA00006488"/>
    </source>
</evidence>
<dbReference type="STRING" id="1120955.SAMN03080610_03102"/>
<sequence length="320" mass="35503">MRDGTATKIMTTMLKSITRLSAAGVLVLAGLSVAAAQQDAPAAPESPEAKPEETALPHFPLEEPEEMEWSFAGPFGKFDQQQLQRGFQVYREVCSACHSMKLVPFRALGWEGGPHFSEEEVEALAAEYQIQDGPDDTGEMFERPGRPSDYFPAPFPNDEAARYANGGAVPPDMSVLAKARGVERGFPQFLIDIFTTYQEGGPDYIHALLTGYEDEAPEGVTVLPGQYYNPHYMYAAALAMPPPLFEDLVEYAQNQDDDPNNDVPQTVDQYSRDVAAFLMWAAEPHMEARKSMGFTVIAFLLVFCGLVYYVKRKVWANVEH</sequence>